<dbReference type="AlphaFoldDB" id="A0AAD9JSL0"/>
<evidence type="ECO:0000313" key="1">
    <source>
        <dbReference type="EMBL" id="KAK2157843.1"/>
    </source>
</evidence>
<protein>
    <submittedName>
        <fullName evidence="1">Uncharacterized protein</fullName>
    </submittedName>
</protein>
<keyword evidence="2" id="KW-1185">Reference proteome</keyword>
<accession>A0AAD9JSL0</accession>
<sequence>MEDYLTKSLLVALQTHVKLLGRNQEKLTYENIKQEESFRNLTDENIRLRQDMLQQCIASICENLFIVTCFNNVHLTCTENCTALNGHVSVDMCGRK</sequence>
<proteinExistence type="predicted"/>
<name>A0AAD9JSL0_RIDPI</name>
<dbReference type="EMBL" id="JAODUO010001847">
    <property type="protein sequence ID" value="KAK2157843.1"/>
    <property type="molecule type" value="Genomic_DNA"/>
</dbReference>
<evidence type="ECO:0000313" key="2">
    <source>
        <dbReference type="Proteomes" id="UP001209878"/>
    </source>
</evidence>
<gene>
    <name evidence="1" type="ORF">NP493_1850g00035</name>
</gene>
<dbReference type="Proteomes" id="UP001209878">
    <property type="component" value="Unassembled WGS sequence"/>
</dbReference>
<comment type="caution">
    <text evidence="1">The sequence shown here is derived from an EMBL/GenBank/DDBJ whole genome shotgun (WGS) entry which is preliminary data.</text>
</comment>
<reference evidence="1" key="1">
    <citation type="journal article" date="2023" name="Mol. Biol. Evol.">
        <title>Third-Generation Sequencing Reveals the Adaptive Role of the Epigenome in Three Deep-Sea Polychaetes.</title>
        <authorList>
            <person name="Perez M."/>
            <person name="Aroh O."/>
            <person name="Sun Y."/>
            <person name="Lan Y."/>
            <person name="Juniper S.K."/>
            <person name="Young C.R."/>
            <person name="Angers B."/>
            <person name="Qian P.Y."/>
        </authorList>
    </citation>
    <scope>NUCLEOTIDE SEQUENCE</scope>
    <source>
        <strain evidence="1">R07B-5</strain>
    </source>
</reference>
<organism evidence="1 2">
    <name type="scientific">Ridgeia piscesae</name>
    <name type="common">Tubeworm</name>
    <dbReference type="NCBI Taxonomy" id="27915"/>
    <lineage>
        <taxon>Eukaryota</taxon>
        <taxon>Metazoa</taxon>
        <taxon>Spiralia</taxon>
        <taxon>Lophotrochozoa</taxon>
        <taxon>Annelida</taxon>
        <taxon>Polychaeta</taxon>
        <taxon>Sedentaria</taxon>
        <taxon>Canalipalpata</taxon>
        <taxon>Sabellida</taxon>
        <taxon>Siboglinidae</taxon>
        <taxon>Ridgeia</taxon>
    </lineage>
</organism>